<sequence>MPPRKTPKRYLSRPEVAERIGVKPDTLNRYTLPEPDAQIGARLVGWLPETIDRWNAARPSRLAPFATPPDSD</sequence>
<accession>A0ABP8W561</accession>
<evidence type="ECO:0008006" key="3">
    <source>
        <dbReference type="Google" id="ProtNLM"/>
    </source>
</evidence>
<organism evidence="1 2">
    <name type="scientific">Nocardioides nanhaiensis</name>
    <dbReference type="NCBI Taxonomy" id="1476871"/>
    <lineage>
        <taxon>Bacteria</taxon>
        <taxon>Bacillati</taxon>
        <taxon>Actinomycetota</taxon>
        <taxon>Actinomycetes</taxon>
        <taxon>Propionibacteriales</taxon>
        <taxon>Nocardioidaceae</taxon>
        <taxon>Nocardioides</taxon>
    </lineage>
</organism>
<dbReference type="Proteomes" id="UP001500621">
    <property type="component" value="Unassembled WGS sequence"/>
</dbReference>
<gene>
    <name evidence="1" type="ORF">GCM10023226_17230</name>
</gene>
<keyword evidence="2" id="KW-1185">Reference proteome</keyword>
<dbReference type="EMBL" id="BAABIM010000002">
    <property type="protein sequence ID" value="GAA4680618.1"/>
    <property type="molecule type" value="Genomic_DNA"/>
</dbReference>
<reference evidence="2" key="1">
    <citation type="journal article" date="2019" name="Int. J. Syst. Evol. Microbiol.">
        <title>The Global Catalogue of Microorganisms (GCM) 10K type strain sequencing project: providing services to taxonomists for standard genome sequencing and annotation.</title>
        <authorList>
            <consortium name="The Broad Institute Genomics Platform"/>
            <consortium name="The Broad Institute Genome Sequencing Center for Infectious Disease"/>
            <person name="Wu L."/>
            <person name="Ma J."/>
        </authorList>
    </citation>
    <scope>NUCLEOTIDE SEQUENCE [LARGE SCALE GENOMIC DNA]</scope>
    <source>
        <strain evidence="2">JCM 18127</strain>
    </source>
</reference>
<evidence type="ECO:0000313" key="1">
    <source>
        <dbReference type="EMBL" id="GAA4680618.1"/>
    </source>
</evidence>
<comment type="caution">
    <text evidence="1">The sequence shown here is derived from an EMBL/GenBank/DDBJ whole genome shotgun (WGS) entry which is preliminary data.</text>
</comment>
<protein>
    <recommendedName>
        <fullName evidence="3">XRE family transcriptional regulator</fullName>
    </recommendedName>
</protein>
<dbReference type="RefSeq" id="WP_345264763.1">
    <property type="nucleotide sequence ID" value="NZ_BAABIM010000002.1"/>
</dbReference>
<name>A0ABP8W561_9ACTN</name>
<proteinExistence type="predicted"/>
<evidence type="ECO:0000313" key="2">
    <source>
        <dbReference type="Proteomes" id="UP001500621"/>
    </source>
</evidence>